<dbReference type="EMBL" id="BGPR01002002">
    <property type="protein sequence ID" value="GBM65971.1"/>
    <property type="molecule type" value="Genomic_DNA"/>
</dbReference>
<gene>
    <name evidence="2" type="ORF">AVEN_152184_1</name>
</gene>
<dbReference type="OrthoDB" id="6628767at2759"/>
<dbReference type="AlphaFoldDB" id="A0A4Y2HKS1"/>
<feature type="region of interest" description="Disordered" evidence="1">
    <location>
        <begin position="216"/>
        <end position="243"/>
    </location>
</feature>
<protein>
    <submittedName>
        <fullName evidence="2">Uncharacterized protein</fullName>
    </submittedName>
</protein>
<dbReference type="Proteomes" id="UP000499080">
    <property type="component" value="Unassembled WGS sequence"/>
</dbReference>
<evidence type="ECO:0000313" key="2">
    <source>
        <dbReference type="EMBL" id="GBM65971.1"/>
    </source>
</evidence>
<evidence type="ECO:0000313" key="3">
    <source>
        <dbReference type="Proteomes" id="UP000499080"/>
    </source>
</evidence>
<sequence>MSGDTLHLLYPIDNTTFCTEQGCPFPSKGNTWSSIKCSLLRHLKSAHHLTNLKSCHWCATCAKIKKTAKQPCLQHGTMIDIPIDTPYVCPDCQEPFPSELGLSNPVAAHKKQKALDRSVQRVIPRMGTTKWKRKKRPTAANSSEPPDESITDPKCVLATPIQDQTAPSAPPQQEVTPPGPLSIFIDHLDDFLNQDPTEDFAMFCETVDMAVTEVQSLSFQPSSPPPEQPPGNPVAKKPRKEVNVNDAQSCQSLFGRNRKRAVREICDGPPSGVKYL</sequence>
<feature type="compositionally biased region" description="Pro residues" evidence="1">
    <location>
        <begin position="222"/>
        <end position="232"/>
    </location>
</feature>
<feature type="compositionally biased region" description="Polar residues" evidence="1">
    <location>
        <begin position="163"/>
        <end position="175"/>
    </location>
</feature>
<name>A0A4Y2HKS1_ARAVE</name>
<keyword evidence="3" id="KW-1185">Reference proteome</keyword>
<feature type="region of interest" description="Disordered" evidence="1">
    <location>
        <begin position="163"/>
        <end position="182"/>
    </location>
</feature>
<organism evidence="2 3">
    <name type="scientific">Araneus ventricosus</name>
    <name type="common">Orbweaver spider</name>
    <name type="synonym">Epeira ventricosa</name>
    <dbReference type="NCBI Taxonomy" id="182803"/>
    <lineage>
        <taxon>Eukaryota</taxon>
        <taxon>Metazoa</taxon>
        <taxon>Ecdysozoa</taxon>
        <taxon>Arthropoda</taxon>
        <taxon>Chelicerata</taxon>
        <taxon>Arachnida</taxon>
        <taxon>Araneae</taxon>
        <taxon>Araneomorphae</taxon>
        <taxon>Entelegynae</taxon>
        <taxon>Araneoidea</taxon>
        <taxon>Araneidae</taxon>
        <taxon>Araneus</taxon>
    </lineage>
</organism>
<reference evidence="2 3" key="1">
    <citation type="journal article" date="2019" name="Sci. Rep.">
        <title>Orb-weaving spider Araneus ventricosus genome elucidates the spidroin gene catalogue.</title>
        <authorList>
            <person name="Kono N."/>
            <person name="Nakamura H."/>
            <person name="Ohtoshi R."/>
            <person name="Moran D.A.P."/>
            <person name="Shinohara A."/>
            <person name="Yoshida Y."/>
            <person name="Fujiwara M."/>
            <person name="Mori M."/>
            <person name="Tomita M."/>
            <person name="Arakawa K."/>
        </authorList>
    </citation>
    <scope>NUCLEOTIDE SEQUENCE [LARGE SCALE GENOMIC DNA]</scope>
</reference>
<evidence type="ECO:0000256" key="1">
    <source>
        <dbReference type="SAM" id="MobiDB-lite"/>
    </source>
</evidence>
<feature type="region of interest" description="Disordered" evidence="1">
    <location>
        <begin position="111"/>
        <end position="153"/>
    </location>
</feature>
<accession>A0A4Y2HKS1</accession>
<comment type="caution">
    <text evidence="2">The sequence shown here is derived from an EMBL/GenBank/DDBJ whole genome shotgun (WGS) entry which is preliminary data.</text>
</comment>
<proteinExistence type="predicted"/>